<dbReference type="OrthoDB" id="5827281at2759"/>
<dbReference type="AlphaFoldDB" id="A0A8S1F9W5"/>
<dbReference type="EMBL" id="CADEPM010000011">
    <property type="protein sequence ID" value="CAB3410565.1"/>
    <property type="molecule type" value="Genomic_DNA"/>
</dbReference>
<dbReference type="Proteomes" id="UP000494206">
    <property type="component" value="Unassembled WGS sequence"/>
</dbReference>
<sequence length="82" mass="9343">MAVVRIIKKQPPPAVHTISVTIYSVKSFQETETSMYVEMHKTNVGEFTWDQNCTRIDALVRPIVELDRTTTPEIPIAVELID</sequence>
<evidence type="ECO:0000313" key="2">
    <source>
        <dbReference type="Proteomes" id="UP000494206"/>
    </source>
</evidence>
<keyword evidence="2" id="KW-1185">Reference proteome</keyword>
<proteinExistence type="predicted"/>
<comment type="caution">
    <text evidence="1">The sequence shown here is derived from an EMBL/GenBank/DDBJ whole genome shotgun (WGS) entry which is preliminary data.</text>
</comment>
<protein>
    <submittedName>
        <fullName evidence="1">Uncharacterized protein</fullName>
    </submittedName>
</protein>
<name>A0A8S1F9W5_9PELO</name>
<reference evidence="1 2" key="1">
    <citation type="submission" date="2020-04" db="EMBL/GenBank/DDBJ databases">
        <authorList>
            <person name="Laetsch R D."/>
            <person name="Stevens L."/>
            <person name="Kumar S."/>
            <person name="Blaxter L. M."/>
        </authorList>
    </citation>
    <scope>NUCLEOTIDE SEQUENCE [LARGE SCALE GENOMIC DNA]</scope>
</reference>
<evidence type="ECO:0000313" key="1">
    <source>
        <dbReference type="EMBL" id="CAB3410565.1"/>
    </source>
</evidence>
<organism evidence="1 2">
    <name type="scientific">Caenorhabditis bovis</name>
    <dbReference type="NCBI Taxonomy" id="2654633"/>
    <lineage>
        <taxon>Eukaryota</taxon>
        <taxon>Metazoa</taxon>
        <taxon>Ecdysozoa</taxon>
        <taxon>Nematoda</taxon>
        <taxon>Chromadorea</taxon>
        <taxon>Rhabditida</taxon>
        <taxon>Rhabditina</taxon>
        <taxon>Rhabditomorpha</taxon>
        <taxon>Rhabditoidea</taxon>
        <taxon>Rhabditidae</taxon>
        <taxon>Peloderinae</taxon>
        <taxon>Caenorhabditis</taxon>
    </lineage>
</organism>
<accession>A0A8S1F9W5</accession>
<gene>
    <name evidence="1" type="ORF">CBOVIS_LOCUS12078</name>
</gene>